<accession>A0ABV1SIE6</accession>
<evidence type="ECO:0000313" key="2">
    <source>
        <dbReference type="Proteomes" id="UP001438953"/>
    </source>
</evidence>
<dbReference type="EMBL" id="JAYWLC010000009">
    <property type="protein sequence ID" value="MER5172673.1"/>
    <property type="molecule type" value="Genomic_DNA"/>
</dbReference>
<protein>
    <recommendedName>
        <fullName evidence="3">Sialate O-acetylesterase domain-containing protein</fullName>
    </recommendedName>
</protein>
<sequence>MAILDDINAALRDFQRYTGDGLPNEPAGAPLPVGDPTSGRYQIQLAPFRDALVAILQTMGDEEALQEVLEKITEAKDRANHTGTQEIATIDGLQSALDVVEEIADAKADPPCKLPRNRHGLEYGVVIGDQVVAGRMDNGKDLQLYPVGDVLDLLIPNGLASMLLQPATEQVFLPRNRHGIASGILVGGEVVSYIDDDGQSYSSLFDDTDTGSGKKERPILRLSIRVGQSGSLGSRGFVTYVSDGNGGFTEATVFSSAPEHGDLCLMLDGSGDNIRTYDVLPVEYTGLAPAFEKWDGNVAGETGGVHCMNRLMDRLAVNGEDDFRLGVYVAGVGASMWSQNGPGTPRELAHLAAMRAWKSFAERNGWKVVVGSMHINHGENPASGGNGSGFGYYADQYLPELTAWRDFVKSMASETLNDAAYMAPMFVVQFSRVLGTLPASSNEGVAHAQLVKHITDPYFCLYAPRYVEPYYDGVHMRAEGYVKIAEREERAQYHWLKGRKWQPLMIISATLSGTTITLTYNNTPSEYSDETPGPVGSLVLDAENGKSGDGNGGFLIRNGGDATITGVTATGNTVTIELSEEPDAGAEILYAIASVSGGQLRDSDERDTSDYDDSALWNWAVGQVVEIDAFGETEVARWDVSDLTTLWDYAAGRYHAGAVDAEVGRVSDLGGSEDHLTQSSETKRPVFAAAEGIRSLTFDGVDDSMEAAVTLPASHVAVIAVDPTSWTAEQAALMTLNGTGWALTMGDSSSALLSLSGDGITTITGDSPISAGPHVFTVIADADNDTLKCRVDGVEVLSTTYTTDAAVSNVMRIMGSRYNSAWIAGSFYFAAIGSDISTAAVERLEAVATKKIG</sequence>
<keyword evidence="2" id="KW-1185">Reference proteome</keyword>
<evidence type="ECO:0008006" key="3">
    <source>
        <dbReference type="Google" id="ProtNLM"/>
    </source>
</evidence>
<dbReference type="Proteomes" id="UP001438953">
    <property type="component" value="Unassembled WGS sequence"/>
</dbReference>
<reference evidence="1 2" key="1">
    <citation type="submission" date="2024-06" db="EMBL/GenBank/DDBJ databases">
        <title>Thioclava kandeliae sp. nov. from a rhizosphere soil sample of Kandelia candel in a mangrove.</title>
        <authorList>
            <person name="Mu T."/>
        </authorList>
    </citation>
    <scope>NUCLEOTIDE SEQUENCE [LARGE SCALE GENOMIC DNA]</scope>
    <source>
        <strain evidence="1 2">CPCC 100088</strain>
    </source>
</reference>
<gene>
    <name evidence="1" type="ORF">VSX56_12905</name>
</gene>
<comment type="caution">
    <text evidence="1">The sequence shown here is derived from an EMBL/GenBank/DDBJ whole genome shotgun (WGS) entry which is preliminary data.</text>
</comment>
<name>A0ABV1SIE6_9RHOB</name>
<dbReference type="RefSeq" id="WP_350937644.1">
    <property type="nucleotide sequence ID" value="NZ_JAYWLC010000009.1"/>
</dbReference>
<evidence type="ECO:0000313" key="1">
    <source>
        <dbReference type="EMBL" id="MER5172673.1"/>
    </source>
</evidence>
<proteinExistence type="predicted"/>
<organism evidence="1 2">
    <name type="scientific">Thioclava kandeliae</name>
    <dbReference type="NCBI Taxonomy" id="3070818"/>
    <lineage>
        <taxon>Bacteria</taxon>
        <taxon>Pseudomonadati</taxon>
        <taxon>Pseudomonadota</taxon>
        <taxon>Alphaproteobacteria</taxon>
        <taxon>Rhodobacterales</taxon>
        <taxon>Paracoccaceae</taxon>
        <taxon>Thioclava</taxon>
    </lineage>
</organism>